<feature type="signal peptide" evidence="8">
    <location>
        <begin position="1"/>
        <end position="18"/>
    </location>
</feature>
<evidence type="ECO:0000259" key="9">
    <source>
        <dbReference type="Pfam" id="PF22799"/>
    </source>
</evidence>
<dbReference type="GO" id="GO:0005199">
    <property type="term" value="F:structural constituent of cell wall"/>
    <property type="evidence" value="ECO:0007669"/>
    <property type="project" value="InterPro"/>
</dbReference>
<feature type="domain" description="Cell wall mannoprotein PIR1-like C-terminal" evidence="9">
    <location>
        <begin position="240"/>
        <end position="314"/>
    </location>
</feature>
<reference evidence="11" key="1">
    <citation type="submission" date="2016-05" db="EMBL/GenBank/DDBJ databases">
        <title>Comparative genomics of biotechnologically important yeasts.</title>
        <authorList>
            <consortium name="DOE Joint Genome Institute"/>
            <person name="Riley R."/>
            <person name="Haridas S."/>
            <person name="Wolfe K.H."/>
            <person name="Lopes M.R."/>
            <person name="Hittinger C.T."/>
            <person name="Goker M."/>
            <person name="Salamov A."/>
            <person name="Wisecaver J."/>
            <person name="Long T.M."/>
            <person name="Aerts A.L."/>
            <person name="Barry K."/>
            <person name="Choi C."/>
            <person name="Clum A."/>
            <person name="Coughlan A.Y."/>
            <person name="Deshpande S."/>
            <person name="Douglass A.P."/>
            <person name="Hanson S.J."/>
            <person name="Klenk H.-P."/>
            <person name="Labutti K."/>
            <person name="Lapidus A."/>
            <person name="Lindquist E."/>
            <person name="Lipzen A."/>
            <person name="Meier-Kolthoff J.P."/>
            <person name="Ohm R.A."/>
            <person name="Otillar R.P."/>
            <person name="Pangilinan J."/>
            <person name="Peng Y."/>
            <person name="Rokas A."/>
            <person name="Rosa C.A."/>
            <person name="Scheuner C."/>
            <person name="Sibirny A.A."/>
            <person name="Slot J.C."/>
            <person name="Stielow J.B."/>
            <person name="Sun H."/>
            <person name="Kurtzman C.P."/>
            <person name="Blackwell M."/>
            <person name="Grigoriev I.V."/>
            <person name="Jeffries T.W."/>
        </authorList>
    </citation>
    <scope>NUCLEOTIDE SEQUENCE [LARGE SCALE GENOMIC DNA]</scope>
    <source>
        <strain evidence="11">NRRL Y-17324</strain>
    </source>
</reference>
<dbReference type="GO" id="GO:0031505">
    <property type="term" value="P:fungal-type cell wall organization"/>
    <property type="evidence" value="ECO:0007669"/>
    <property type="project" value="UniProtKB-ARBA"/>
</dbReference>
<dbReference type="AlphaFoldDB" id="A0A1E4SS39"/>
<feature type="region of interest" description="Disordered" evidence="7">
    <location>
        <begin position="189"/>
        <end position="229"/>
    </location>
</feature>
<dbReference type="Pfam" id="PF22799">
    <property type="entry name" value="PIR1-like_C"/>
    <property type="match status" value="1"/>
</dbReference>
<dbReference type="InterPro" id="IPR051153">
    <property type="entry name" value="Yeast_CWMannoprotein_PIR"/>
</dbReference>
<dbReference type="PANTHER" id="PTHR47254">
    <property type="entry name" value="CELL WALL MANNOPROTEIN CIS3-RELATED"/>
    <property type="match status" value="1"/>
</dbReference>
<evidence type="ECO:0000256" key="6">
    <source>
        <dbReference type="ARBA" id="ARBA00038219"/>
    </source>
</evidence>
<evidence type="ECO:0000256" key="2">
    <source>
        <dbReference type="ARBA" id="ARBA00022512"/>
    </source>
</evidence>
<evidence type="ECO:0000256" key="7">
    <source>
        <dbReference type="SAM" id="MobiDB-lite"/>
    </source>
</evidence>
<feature type="chain" id="PRO_5009162897" description="Cell wall mannoprotein PIR1-like C-terminal domain-containing protein" evidence="8">
    <location>
        <begin position="19"/>
        <end position="324"/>
    </location>
</feature>
<accession>A0A1E4SS39</accession>
<dbReference type="Proteomes" id="UP000094285">
    <property type="component" value="Unassembled WGS sequence"/>
</dbReference>
<evidence type="ECO:0000256" key="8">
    <source>
        <dbReference type="SAM" id="SignalP"/>
    </source>
</evidence>
<dbReference type="InterPro" id="IPR000420">
    <property type="entry name" value="Yeast_PIR_rpt"/>
</dbReference>
<dbReference type="PANTHER" id="PTHR47254:SF1">
    <property type="entry name" value="CELL WALL MANNOPROTEIN CIS3-RELATED"/>
    <property type="match status" value="1"/>
</dbReference>
<keyword evidence="2" id="KW-0134">Cell wall</keyword>
<organism evidence="10 11">
    <name type="scientific">Suhomyces tanzawaensis NRRL Y-17324</name>
    <dbReference type="NCBI Taxonomy" id="984487"/>
    <lineage>
        <taxon>Eukaryota</taxon>
        <taxon>Fungi</taxon>
        <taxon>Dikarya</taxon>
        <taxon>Ascomycota</taxon>
        <taxon>Saccharomycotina</taxon>
        <taxon>Pichiomycetes</taxon>
        <taxon>Debaryomycetaceae</taxon>
        <taxon>Suhomyces</taxon>
    </lineage>
</organism>
<dbReference type="OrthoDB" id="5415592at2759"/>
<gene>
    <name evidence="10" type="ORF">CANTADRAFT_45249</name>
</gene>
<dbReference type="PROSITE" id="PS50256">
    <property type="entry name" value="PIR_REPEAT_2"/>
    <property type="match status" value="6"/>
</dbReference>
<sequence length="324" mass="33474">MRYSALFTAAAMVNLATAAYVPNDNYSTLTPAAPAPSGATADHTHLFGIQIVTLESTATAAPSANHKRDAVQQIGDGQVQKQTSITLSSPPAPTASVVNQIGDGQIQHQTAGVVNQIGDGQIQHQTASVVNQIGDGQIQHQTASVVNQIGDGQIQHQTASVVNQIGDGQIQHQTATSSVVNQIGDGQIQHQTTAPAASQISDGQVQNPTGTPTPNADKPTGGFPASCKTENSLGMNLSGGILKDAKGRVGAIVANRQFQFDGPPPQAGSIFAAGWSVTHDGNLALGSDDVFFQCASGDFYNLYDQNVAAQCTPVKLSVIDLVDC</sequence>
<dbReference type="InterPro" id="IPR054508">
    <property type="entry name" value="PIR1-like_C"/>
</dbReference>
<dbReference type="RefSeq" id="XP_020067450.1">
    <property type="nucleotide sequence ID" value="XM_020209192.1"/>
</dbReference>
<evidence type="ECO:0000256" key="5">
    <source>
        <dbReference type="ARBA" id="ARBA00022737"/>
    </source>
</evidence>
<dbReference type="GeneID" id="30983328"/>
<keyword evidence="3" id="KW-0964">Secreted</keyword>
<dbReference type="GO" id="GO:0009277">
    <property type="term" value="C:fungal-type cell wall"/>
    <property type="evidence" value="ECO:0007669"/>
    <property type="project" value="TreeGrafter"/>
</dbReference>
<dbReference type="EMBL" id="KV453909">
    <property type="protein sequence ID" value="ODV82328.1"/>
    <property type="molecule type" value="Genomic_DNA"/>
</dbReference>
<protein>
    <recommendedName>
        <fullName evidence="9">Cell wall mannoprotein PIR1-like C-terminal domain-containing protein</fullName>
    </recommendedName>
</protein>
<dbReference type="STRING" id="984487.A0A1E4SS39"/>
<keyword evidence="11" id="KW-1185">Reference proteome</keyword>
<name>A0A1E4SS39_9ASCO</name>
<feature type="compositionally biased region" description="Polar residues" evidence="7">
    <location>
        <begin position="189"/>
        <end position="214"/>
    </location>
</feature>
<comment type="similarity">
    <text evidence="6">Belongs to the PIR protein family.</text>
</comment>
<evidence type="ECO:0000313" key="11">
    <source>
        <dbReference type="Proteomes" id="UP000094285"/>
    </source>
</evidence>
<keyword evidence="5" id="KW-0677">Repeat</keyword>
<evidence type="ECO:0000313" key="10">
    <source>
        <dbReference type="EMBL" id="ODV82328.1"/>
    </source>
</evidence>
<evidence type="ECO:0000256" key="4">
    <source>
        <dbReference type="ARBA" id="ARBA00022729"/>
    </source>
</evidence>
<keyword evidence="4 8" id="KW-0732">Signal</keyword>
<evidence type="ECO:0000256" key="3">
    <source>
        <dbReference type="ARBA" id="ARBA00022525"/>
    </source>
</evidence>
<comment type="subcellular location">
    <subcellularLocation>
        <location evidence="1">Secreted</location>
        <location evidence="1">Cell wall</location>
    </subcellularLocation>
</comment>
<proteinExistence type="inferred from homology"/>
<evidence type="ECO:0000256" key="1">
    <source>
        <dbReference type="ARBA" id="ARBA00004191"/>
    </source>
</evidence>